<evidence type="ECO:0000313" key="1">
    <source>
        <dbReference type="EMBL" id="GIY82022.1"/>
    </source>
</evidence>
<organism evidence="1 2">
    <name type="scientific">Caerostris extrusa</name>
    <name type="common">Bark spider</name>
    <name type="synonym">Caerostris bankana</name>
    <dbReference type="NCBI Taxonomy" id="172846"/>
    <lineage>
        <taxon>Eukaryota</taxon>
        <taxon>Metazoa</taxon>
        <taxon>Ecdysozoa</taxon>
        <taxon>Arthropoda</taxon>
        <taxon>Chelicerata</taxon>
        <taxon>Arachnida</taxon>
        <taxon>Araneae</taxon>
        <taxon>Araneomorphae</taxon>
        <taxon>Entelegynae</taxon>
        <taxon>Araneoidea</taxon>
        <taxon>Araneidae</taxon>
        <taxon>Caerostris</taxon>
    </lineage>
</organism>
<gene>
    <name evidence="1" type="ORF">CEXT_55731</name>
</gene>
<dbReference type="Proteomes" id="UP001054945">
    <property type="component" value="Unassembled WGS sequence"/>
</dbReference>
<comment type="caution">
    <text evidence="1">The sequence shown here is derived from an EMBL/GenBank/DDBJ whole genome shotgun (WGS) entry which is preliminary data.</text>
</comment>
<dbReference type="AlphaFoldDB" id="A0AAV4WH87"/>
<proteinExistence type="predicted"/>
<name>A0AAV4WH87_CAEEX</name>
<accession>A0AAV4WH87</accession>
<evidence type="ECO:0000313" key="2">
    <source>
        <dbReference type="Proteomes" id="UP001054945"/>
    </source>
</evidence>
<sequence length="119" mass="13469">MQHPPEVSQHKQIERRTISSKVESLPVYLWFIEGNDSSAYEIWKHTLQKSSRKGFTSMIPSKHQIRGRAVCRRCTQSTMAALNPGSLVRTTKGGMLTTTNKRSSHRGGTHCCIVTKKEK</sequence>
<reference evidence="1 2" key="1">
    <citation type="submission" date="2021-06" db="EMBL/GenBank/DDBJ databases">
        <title>Caerostris extrusa draft genome.</title>
        <authorList>
            <person name="Kono N."/>
            <person name="Arakawa K."/>
        </authorList>
    </citation>
    <scope>NUCLEOTIDE SEQUENCE [LARGE SCALE GENOMIC DNA]</scope>
</reference>
<keyword evidence="2" id="KW-1185">Reference proteome</keyword>
<protein>
    <submittedName>
        <fullName evidence="1">Uncharacterized protein</fullName>
    </submittedName>
</protein>
<dbReference type="EMBL" id="BPLR01016198">
    <property type="protein sequence ID" value="GIY82022.1"/>
    <property type="molecule type" value="Genomic_DNA"/>
</dbReference>